<dbReference type="InParanoid" id="D8MAS5"/>
<dbReference type="AlphaFoldDB" id="D8MAS5"/>
<dbReference type="InterPro" id="IPR016024">
    <property type="entry name" value="ARM-type_fold"/>
</dbReference>
<dbReference type="RefSeq" id="XP_012899212.1">
    <property type="nucleotide sequence ID" value="XM_013043758.1"/>
</dbReference>
<dbReference type="Gene3D" id="1.25.10.10">
    <property type="entry name" value="Leucine-rich Repeat Variant"/>
    <property type="match status" value="1"/>
</dbReference>
<evidence type="ECO:0000256" key="2">
    <source>
        <dbReference type="ARBA" id="ARBA00004496"/>
    </source>
</evidence>
<keyword evidence="5" id="KW-0963">Cytoplasm</keyword>
<keyword evidence="9" id="KW-1185">Reference proteome</keyword>
<sequence length="514" mass="58151">MNSAALQILEQFNAAFTQFLDPATPQDQRNAIDQAFMDFEKQPDAWKICLELMDLTDNSNIHLVIQNTFIYVMKHSWFQLDDASRKIIHEKEISFYISHYNSYPSSIMQLTAKSIAWISVMEGDASLQDVLSFIATGLQNAMNCDSQLLLLLVMLEEIYEAGDSIPLLTDRKESVERLISESVSGIIKSVSLNASTIELSLQIILLLIPHNNLSQVLDPSVIKPLFKLIYDYTNPLSLESIKCINELLMKRLIPYSYRNVYNLIINTITSIIDTLSEHTDDIPIIYVKRLNVMIFQLASNYISAIAFNPEFNFLGFLQSLVKFTRAQTEPRCYLQLSQIWSVALDYLLQNNWDNAEQASFPDLLHFVLSLVLQSNHHPILAASDPSQDFLEEEGDVLQDEPGCREADLLDDVTGDFIEIPASAIEDLSEAGRVLHRSLLLLSKLLLFPSVYCRCAGSVWELCRGSLQAAAREIGSGELPPLVIKDYCTVLRLLSCVDFRERNLEALVLLSQIIQ</sequence>
<dbReference type="PANTHER" id="PTHR21452:SF4">
    <property type="entry name" value="EXPORTIN-6"/>
    <property type="match status" value="1"/>
</dbReference>
<dbReference type="InterPro" id="IPR040016">
    <property type="entry name" value="XPO6"/>
</dbReference>
<accession>D8MAS5</accession>
<keyword evidence="7" id="KW-0539">Nucleus</keyword>
<gene>
    <name evidence="8" type="ORF">GSBLH_T00006880001</name>
</gene>
<evidence type="ECO:0008006" key="10">
    <source>
        <dbReference type="Google" id="ProtNLM"/>
    </source>
</evidence>
<evidence type="ECO:0000256" key="5">
    <source>
        <dbReference type="ARBA" id="ARBA00022490"/>
    </source>
</evidence>
<dbReference type="GO" id="GO:0005634">
    <property type="term" value="C:nucleus"/>
    <property type="evidence" value="ECO:0007669"/>
    <property type="project" value="UniProtKB-SubCell"/>
</dbReference>
<dbReference type="GO" id="GO:0005049">
    <property type="term" value="F:nuclear export signal receptor activity"/>
    <property type="evidence" value="ECO:0007669"/>
    <property type="project" value="InterPro"/>
</dbReference>
<dbReference type="GO" id="GO:0005737">
    <property type="term" value="C:cytoplasm"/>
    <property type="evidence" value="ECO:0007669"/>
    <property type="project" value="UniProtKB-SubCell"/>
</dbReference>
<evidence type="ECO:0000256" key="4">
    <source>
        <dbReference type="ARBA" id="ARBA00022448"/>
    </source>
</evidence>
<dbReference type="InterPro" id="IPR011989">
    <property type="entry name" value="ARM-like"/>
</dbReference>
<dbReference type="SUPFAM" id="SSF48371">
    <property type="entry name" value="ARM repeat"/>
    <property type="match status" value="1"/>
</dbReference>
<dbReference type="Proteomes" id="UP000008312">
    <property type="component" value="Unassembled WGS sequence"/>
</dbReference>
<dbReference type="PANTHER" id="PTHR21452">
    <property type="entry name" value="EXPORTIN-6"/>
    <property type="match status" value="1"/>
</dbReference>
<comment type="subcellular location">
    <subcellularLocation>
        <location evidence="2">Cytoplasm</location>
    </subcellularLocation>
    <subcellularLocation>
        <location evidence="1">Nucleus</location>
    </subcellularLocation>
</comment>
<dbReference type="GeneID" id="24923004"/>
<dbReference type="OrthoDB" id="10481241at2759"/>
<protein>
    <recommendedName>
        <fullName evidence="10">Importin N-terminal domain-containing protein</fullName>
    </recommendedName>
</protein>
<evidence type="ECO:0000313" key="9">
    <source>
        <dbReference type="Proteomes" id="UP000008312"/>
    </source>
</evidence>
<evidence type="ECO:0000256" key="3">
    <source>
        <dbReference type="ARBA" id="ARBA00009466"/>
    </source>
</evidence>
<dbReference type="EMBL" id="FN668690">
    <property type="protein sequence ID" value="CBK25164.2"/>
    <property type="molecule type" value="Genomic_DNA"/>
</dbReference>
<reference evidence="8" key="1">
    <citation type="submission" date="2010-02" db="EMBL/GenBank/DDBJ databases">
        <title>Sequencing and annotation of the Blastocystis hominis genome.</title>
        <authorList>
            <person name="Wincker P."/>
        </authorList>
    </citation>
    <scope>NUCLEOTIDE SEQUENCE</scope>
    <source>
        <strain evidence="8">Singapore isolate B</strain>
    </source>
</reference>
<keyword evidence="4" id="KW-0813">Transport</keyword>
<name>D8MAS5_BLAHO</name>
<evidence type="ECO:0000313" key="8">
    <source>
        <dbReference type="EMBL" id="CBK25164.2"/>
    </source>
</evidence>
<evidence type="ECO:0000256" key="7">
    <source>
        <dbReference type="ARBA" id="ARBA00023242"/>
    </source>
</evidence>
<evidence type="ECO:0000256" key="6">
    <source>
        <dbReference type="ARBA" id="ARBA00022927"/>
    </source>
</evidence>
<organism evidence="8">
    <name type="scientific">Blastocystis hominis</name>
    <dbReference type="NCBI Taxonomy" id="12968"/>
    <lineage>
        <taxon>Eukaryota</taxon>
        <taxon>Sar</taxon>
        <taxon>Stramenopiles</taxon>
        <taxon>Bigyra</taxon>
        <taxon>Opalozoa</taxon>
        <taxon>Opalinata</taxon>
        <taxon>Blastocystidae</taxon>
        <taxon>Blastocystis</taxon>
    </lineage>
</organism>
<comment type="similarity">
    <text evidence="3">Belongs to the exportin family.</text>
</comment>
<evidence type="ECO:0000256" key="1">
    <source>
        <dbReference type="ARBA" id="ARBA00004123"/>
    </source>
</evidence>
<proteinExistence type="inferred from homology"/>
<keyword evidence="6" id="KW-0653">Protein transport</keyword>
<dbReference type="GO" id="GO:0006611">
    <property type="term" value="P:protein export from nucleus"/>
    <property type="evidence" value="ECO:0007669"/>
    <property type="project" value="InterPro"/>
</dbReference>